<sequence>SSIGPIVGGVVGGILVIAIAVFLFVRRRRQNTPKPTDSTELAQLSTDANKFDGTDQGHGQYDQGNVQYVQGHVPYEQGYLQPDQGCVQHEQEYVAYEQGYPQPPSIIPPPPTVNRNITDSAYKVPAEPEVTPASPTATSSSYVSPTSYRDSTFSPGSPESVVEKADRFSVSNAPHLPIPVYNEPCLAADSSSTVPTFYLVGSSSPGSLEVNYVNNPEANTVTRVAIQNDQSAWTPNAAKLCYIYPFATSANPGIKIVQFGSGSTFMALAQTDNIVSGANSFSDTGFMSPKLFAWSGKFQDFDIFTVLTNDTVAGTSKIGTWAGLRLNFRLDGSSILTYALGNEPNAHDNVLLTVGTYATSSGDTSYGYTVVFDKTSKGQIFPTQGSRLADLNNTLPLVSLERPGDVNMNGIALTASAIPITMGAMAYILDKGFNGATVIYSIDPSTSYSLNRISMSGGSQSLPFTNIKAIAALNNQILTYSSNGTAASFNVFDLSTSTWSGSNLVSAPGPGDDPTPAKSSTSGGAIVGGVVGCLVVIAALAAFLFLRRRRQSAQKSADDVVRAQKSPNVNKPDGTDQGHVHYDPGHGQYAQEYVPYDQGYIQHDQGYIAYDQRYPQPPSFIPPPLPPPLAAATTTAITPAPLIIHDEDVSYKVPAATEADDTPASPTMYSASYISPTSYRDSTFAPRSPESVINKSEILSIGHSPQYVPNALVAVSEARSPQLVSI</sequence>
<reference evidence="7" key="1">
    <citation type="journal article" date="2020" name="Fungal Divers.">
        <title>Resolving the Mortierellaceae phylogeny through synthesis of multi-gene phylogenetics and phylogenomics.</title>
        <authorList>
            <person name="Vandepol N."/>
            <person name="Liber J."/>
            <person name="Desiro A."/>
            <person name="Na H."/>
            <person name="Kennedy M."/>
            <person name="Barry K."/>
            <person name="Grigoriev I.V."/>
            <person name="Miller A.N."/>
            <person name="O'Donnell K."/>
            <person name="Stajich J.E."/>
            <person name="Bonito G."/>
        </authorList>
    </citation>
    <scope>NUCLEOTIDE SEQUENCE</scope>
    <source>
        <strain evidence="7">NRRL 28262</strain>
    </source>
</reference>
<comment type="caution">
    <text evidence="7">The sequence shown here is derived from an EMBL/GenBank/DDBJ whole genome shotgun (WGS) entry which is preliminary data.</text>
</comment>
<evidence type="ECO:0000256" key="2">
    <source>
        <dbReference type="ARBA" id="ARBA00022692"/>
    </source>
</evidence>
<gene>
    <name evidence="7" type="ORF">BGZ95_009238</name>
</gene>
<dbReference type="Proteomes" id="UP001194580">
    <property type="component" value="Unassembled WGS sequence"/>
</dbReference>
<dbReference type="EMBL" id="JAAAIL010000531">
    <property type="protein sequence ID" value="KAG0275040.1"/>
    <property type="molecule type" value="Genomic_DNA"/>
</dbReference>
<accession>A0AAD4H796</accession>
<keyword evidence="3 6" id="KW-1133">Transmembrane helix</keyword>
<feature type="non-terminal residue" evidence="7">
    <location>
        <position position="1"/>
    </location>
</feature>
<dbReference type="InterPro" id="IPR051694">
    <property type="entry name" value="Immunoregulatory_rcpt-like"/>
</dbReference>
<evidence type="ECO:0000256" key="1">
    <source>
        <dbReference type="ARBA" id="ARBA00004167"/>
    </source>
</evidence>
<dbReference type="AlphaFoldDB" id="A0AAD4H796"/>
<comment type="subcellular location">
    <subcellularLocation>
        <location evidence="1">Membrane</location>
        <topology evidence="1">Single-pass membrane protein</topology>
    </subcellularLocation>
</comment>
<feature type="transmembrane region" description="Helical" evidence="6">
    <location>
        <begin position="525"/>
        <end position="546"/>
    </location>
</feature>
<evidence type="ECO:0000313" key="8">
    <source>
        <dbReference type="Proteomes" id="UP001194580"/>
    </source>
</evidence>
<feature type="transmembrane region" description="Helical" evidence="6">
    <location>
        <begin position="6"/>
        <end position="25"/>
    </location>
</feature>
<name>A0AAD4H796_9FUNG</name>
<feature type="region of interest" description="Disordered" evidence="5">
    <location>
        <begin position="126"/>
        <end position="160"/>
    </location>
</feature>
<evidence type="ECO:0000256" key="3">
    <source>
        <dbReference type="ARBA" id="ARBA00022989"/>
    </source>
</evidence>
<feature type="compositionally biased region" description="Low complexity" evidence="5">
    <location>
        <begin position="126"/>
        <end position="148"/>
    </location>
</feature>
<evidence type="ECO:0000256" key="5">
    <source>
        <dbReference type="SAM" id="MobiDB-lite"/>
    </source>
</evidence>
<feature type="transmembrane region" description="Helical" evidence="6">
    <location>
        <begin position="410"/>
        <end position="429"/>
    </location>
</feature>
<feature type="region of interest" description="Disordered" evidence="5">
    <location>
        <begin position="555"/>
        <end position="578"/>
    </location>
</feature>
<keyword evidence="8" id="KW-1185">Reference proteome</keyword>
<evidence type="ECO:0000313" key="7">
    <source>
        <dbReference type="EMBL" id="KAG0275040.1"/>
    </source>
</evidence>
<dbReference type="GO" id="GO:0016020">
    <property type="term" value="C:membrane"/>
    <property type="evidence" value="ECO:0007669"/>
    <property type="project" value="UniProtKB-SubCell"/>
</dbReference>
<protein>
    <submittedName>
        <fullName evidence="7">Uncharacterized protein</fullName>
    </submittedName>
</protein>
<proteinExistence type="predicted"/>
<organism evidence="7 8">
    <name type="scientific">Linnemannia exigua</name>
    <dbReference type="NCBI Taxonomy" id="604196"/>
    <lineage>
        <taxon>Eukaryota</taxon>
        <taxon>Fungi</taxon>
        <taxon>Fungi incertae sedis</taxon>
        <taxon>Mucoromycota</taxon>
        <taxon>Mortierellomycotina</taxon>
        <taxon>Mortierellomycetes</taxon>
        <taxon>Mortierellales</taxon>
        <taxon>Mortierellaceae</taxon>
        <taxon>Linnemannia</taxon>
    </lineage>
</organism>
<keyword evidence="2 6" id="KW-0812">Transmembrane</keyword>
<evidence type="ECO:0000256" key="6">
    <source>
        <dbReference type="SAM" id="Phobius"/>
    </source>
</evidence>
<evidence type="ECO:0000256" key="4">
    <source>
        <dbReference type="ARBA" id="ARBA00023136"/>
    </source>
</evidence>
<dbReference type="GO" id="GO:0071944">
    <property type="term" value="C:cell periphery"/>
    <property type="evidence" value="ECO:0007669"/>
    <property type="project" value="UniProtKB-ARBA"/>
</dbReference>
<keyword evidence="4 6" id="KW-0472">Membrane</keyword>
<dbReference type="PANTHER" id="PTHR15549">
    <property type="entry name" value="PAIRED IMMUNOGLOBULIN-LIKE TYPE 2 RECEPTOR"/>
    <property type="match status" value="1"/>
</dbReference>